<dbReference type="RefSeq" id="XP_018821030.2">
    <property type="nucleotide sequence ID" value="XM_018965485.2"/>
</dbReference>
<dbReference type="Proteomes" id="UP000235220">
    <property type="component" value="Chromosome 11"/>
</dbReference>
<protein>
    <submittedName>
        <fullName evidence="8">Transmembrane and coiled-coil domain-containing protein 4-like isoform X1</fullName>
    </submittedName>
</protein>
<keyword evidence="7" id="KW-1185">Reference proteome</keyword>
<dbReference type="Gene3D" id="3.40.50.1820">
    <property type="entry name" value="alpha/beta hydrolase"/>
    <property type="match status" value="1"/>
</dbReference>
<name>A0A2I4ENQ2_JUGRE</name>
<evidence type="ECO:0000313" key="7">
    <source>
        <dbReference type="Proteomes" id="UP000235220"/>
    </source>
</evidence>
<sequence length="677" mass="72503">METWLLTSSQRYASAALFALALHQSQVHQTQPLHHLVPLEEEPIGEGASDGKNASVSEDPHLWVHEKSGLLWHVFRFLGVDGQAGHGLKETAGTSSQVRHHVGAFLMLLSDESDGTSSERTDKELALTNAVDAMVLSMECLPCSSEDHNESNEDEKTFHEKNSNFEIESTSDVAAEPYEITQKTSSKISSKGKDSIGSGGENFEKLIEEGARLSYQRKVTVLYVLLSACIARNTNDDKMCSQLGMGYDARHRVALRLLAMWLGIEWIKMEAMEIMVAFSIIASEKEDGADKEDGAKEEKSEISESSWDKWKRGGIIGAAALTGGTLMAITGGLAAPAIAQGLGAMAPTLGSLLPAIGASGFVAAASATGSVAGSAAVAASFGAAGAGLSGSKMARRIGSIEEFEFKTIGGNNNQGRLAVGIMVSGLAFEEEDFISPWKGYNDNLDRYALWWESKNLIALSTAIEDWLASRLALQLMKEGAMMTVLSTLVAALALPATLVTASDLIDSQWAIAVDRSDKAGKLLAEVLLMGLHGNRPVTLIGFSLGARVIFKCLQCLADTEGDNAGLVERVVLLGAPVSIKDENWEDARKIVAGRFVNAYSSNDWILGIIFRASLLSQGLAGIQAVDIPGIENVDVTHIIEGHSSYIGKTTQILEQLELDSYCTVFSSTHSKSQEECS</sequence>
<keyword evidence="5" id="KW-0472">Membrane</keyword>
<dbReference type="KEGG" id="jre:108991306"/>
<accession>A0A2I4ENQ2</accession>
<evidence type="ECO:0000256" key="2">
    <source>
        <dbReference type="ARBA" id="ARBA00009824"/>
    </source>
</evidence>
<dbReference type="InterPro" id="IPR007941">
    <property type="entry name" value="DUF726"/>
</dbReference>
<organism evidence="7 8">
    <name type="scientific">Juglans regia</name>
    <name type="common">English walnut</name>
    <dbReference type="NCBI Taxonomy" id="51240"/>
    <lineage>
        <taxon>Eukaryota</taxon>
        <taxon>Viridiplantae</taxon>
        <taxon>Streptophyta</taxon>
        <taxon>Embryophyta</taxon>
        <taxon>Tracheophyta</taxon>
        <taxon>Spermatophyta</taxon>
        <taxon>Magnoliopsida</taxon>
        <taxon>eudicotyledons</taxon>
        <taxon>Gunneridae</taxon>
        <taxon>Pentapetalae</taxon>
        <taxon>rosids</taxon>
        <taxon>fabids</taxon>
        <taxon>Fagales</taxon>
        <taxon>Juglandaceae</taxon>
        <taxon>Juglans</taxon>
    </lineage>
</organism>
<dbReference type="SUPFAM" id="SSF53474">
    <property type="entry name" value="alpha/beta-Hydrolases"/>
    <property type="match status" value="1"/>
</dbReference>
<dbReference type="GeneID" id="108991306"/>
<keyword evidence="4" id="KW-1133">Transmembrane helix</keyword>
<feature type="compositionally biased region" description="Basic and acidic residues" evidence="6">
    <location>
        <begin position="145"/>
        <end position="163"/>
    </location>
</feature>
<evidence type="ECO:0000256" key="4">
    <source>
        <dbReference type="ARBA" id="ARBA00022989"/>
    </source>
</evidence>
<dbReference type="PANTHER" id="PTHR17920:SF24">
    <property type="entry name" value="ALPHA_BETA HYDROLASE-RELATED"/>
    <property type="match status" value="1"/>
</dbReference>
<dbReference type="Pfam" id="PF05277">
    <property type="entry name" value="DUF726"/>
    <property type="match status" value="1"/>
</dbReference>
<keyword evidence="3" id="KW-0812">Transmembrane</keyword>
<dbReference type="OrthoDB" id="277931at2759"/>
<dbReference type="AlphaFoldDB" id="A0A2I4ENQ2"/>
<reference evidence="8" key="1">
    <citation type="submission" date="2025-08" db="UniProtKB">
        <authorList>
            <consortium name="RefSeq"/>
        </authorList>
    </citation>
    <scope>IDENTIFICATION</scope>
    <source>
        <tissue evidence="8">Leaves</tissue>
    </source>
</reference>
<proteinExistence type="inferred from homology"/>
<comment type="subcellular location">
    <subcellularLocation>
        <location evidence="1">Membrane</location>
        <topology evidence="1">Multi-pass membrane protein</topology>
    </subcellularLocation>
</comment>
<feature type="region of interest" description="Disordered" evidence="6">
    <location>
        <begin position="145"/>
        <end position="165"/>
    </location>
</feature>
<dbReference type="Gramene" id="Jr11_20410_p1">
    <property type="protein sequence ID" value="cds.Jr11_20410_p1"/>
    <property type="gene ID" value="Jr11_20410"/>
</dbReference>
<evidence type="ECO:0000256" key="5">
    <source>
        <dbReference type="ARBA" id="ARBA00023136"/>
    </source>
</evidence>
<dbReference type="GO" id="GO:0016020">
    <property type="term" value="C:membrane"/>
    <property type="evidence" value="ECO:0007669"/>
    <property type="project" value="UniProtKB-SubCell"/>
</dbReference>
<dbReference type="InterPro" id="IPR029058">
    <property type="entry name" value="AB_hydrolase_fold"/>
</dbReference>
<comment type="similarity">
    <text evidence="2">Belongs to the TMCO4 family.</text>
</comment>
<evidence type="ECO:0000256" key="3">
    <source>
        <dbReference type="ARBA" id="ARBA00022692"/>
    </source>
</evidence>
<dbReference type="PANTHER" id="PTHR17920">
    <property type="entry name" value="TRANSMEMBRANE AND COILED-COIL DOMAIN-CONTAINING PROTEIN 4 TMCO4"/>
    <property type="match status" value="1"/>
</dbReference>
<evidence type="ECO:0000256" key="6">
    <source>
        <dbReference type="SAM" id="MobiDB-lite"/>
    </source>
</evidence>
<evidence type="ECO:0000313" key="8">
    <source>
        <dbReference type="RefSeq" id="XP_018821030.2"/>
    </source>
</evidence>
<evidence type="ECO:0000256" key="1">
    <source>
        <dbReference type="ARBA" id="ARBA00004141"/>
    </source>
</evidence>
<gene>
    <name evidence="8" type="primary">LOC108991306</name>
</gene>